<evidence type="ECO:0000313" key="5">
    <source>
        <dbReference type="Proteomes" id="UP000030185"/>
    </source>
</evidence>
<reference evidence="4 5" key="1">
    <citation type="submission" date="2014-09" db="EMBL/GenBank/DDBJ databases">
        <title>Sporocytophaga myxococcoides PG-01 genome sequencing.</title>
        <authorList>
            <person name="Liu L."/>
            <person name="Gao P.J."/>
            <person name="Chen G.J."/>
            <person name="Wang L.S."/>
        </authorList>
    </citation>
    <scope>NUCLEOTIDE SEQUENCE [LARGE SCALE GENOMIC DNA]</scope>
    <source>
        <strain evidence="4 5">PG-01</strain>
    </source>
</reference>
<accession>A0A098LEH5</accession>
<dbReference type="SMART" id="SM00342">
    <property type="entry name" value="HTH_ARAC"/>
    <property type="match status" value="1"/>
</dbReference>
<evidence type="ECO:0000313" key="4">
    <source>
        <dbReference type="EMBL" id="GAL84683.1"/>
    </source>
</evidence>
<dbReference type="SUPFAM" id="SSF52317">
    <property type="entry name" value="Class I glutamine amidotransferase-like"/>
    <property type="match status" value="1"/>
</dbReference>
<dbReference type="Pfam" id="PF01965">
    <property type="entry name" value="DJ-1_PfpI"/>
    <property type="match status" value="1"/>
</dbReference>
<protein>
    <submittedName>
        <fullName evidence="4">AraC family transcriptional regulator</fullName>
    </submittedName>
</protein>
<dbReference type="InterPro" id="IPR002818">
    <property type="entry name" value="DJ-1/PfpI"/>
</dbReference>
<dbReference type="InterPro" id="IPR052158">
    <property type="entry name" value="INH-QAR"/>
</dbReference>
<evidence type="ECO:0000256" key="2">
    <source>
        <dbReference type="ARBA" id="ARBA00023163"/>
    </source>
</evidence>
<sequence>MYIYGMKKISILVPIGAVLGSIEGPRQVFTEVNKHLIRLGKEPIFEIKLTALSKEVSIANNLYKIYPDKLIFDIDNTDLIIIPAIDGDLKSIIDLNRDYYPWIKDHYFKGAEVASLCLGAFLLASTGLLKGKSCATHWLSANEFKKMFPDVRLVEDKIITDENGIYSSGGAFSYLNLILYLIEKYAGRDIAIFMARAFQIDIERRSQSPFTIFNGQKDHEDIIIKKAQELIESNPAEKFTVDQIALKFALGRRNLERRFKKATSNTIIEYVQRVRIEAAKQSLETTHSNVNEVMYGVGYSDPKAFRMIFKKYTGMSPIQYRAKYNKEYSMNLTDKLNDL</sequence>
<dbReference type="GO" id="GO:0043565">
    <property type="term" value="F:sequence-specific DNA binding"/>
    <property type="evidence" value="ECO:0007669"/>
    <property type="project" value="InterPro"/>
</dbReference>
<dbReference type="PROSITE" id="PS01124">
    <property type="entry name" value="HTH_ARAC_FAMILY_2"/>
    <property type="match status" value="1"/>
</dbReference>
<dbReference type="GO" id="GO:0003700">
    <property type="term" value="F:DNA-binding transcription factor activity"/>
    <property type="evidence" value="ECO:0007669"/>
    <property type="project" value="InterPro"/>
</dbReference>
<evidence type="ECO:0000256" key="1">
    <source>
        <dbReference type="ARBA" id="ARBA00023015"/>
    </source>
</evidence>
<dbReference type="PANTHER" id="PTHR43130:SF3">
    <property type="entry name" value="HTH-TYPE TRANSCRIPTIONAL REGULATOR RV1931C"/>
    <property type="match status" value="1"/>
</dbReference>
<keyword evidence="5" id="KW-1185">Reference proteome</keyword>
<dbReference type="AlphaFoldDB" id="A0A098LEH5"/>
<keyword evidence="1" id="KW-0805">Transcription regulation</keyword>
<dbReference type="PANTHER" id="PTHR43130">
    <property type="entry name" value="ARAC-FAMILY TRANSCRIPTIONAL REGULATOR"/>
    <property type="match status" value="1"/>
</dbReference>
<dbReference type="STRING" id="153721.MYP_1911"/>
<dbReference type="Proteomes" id="UP000030185">
    <property type="component" value="Unassembled WGS sequence"/>
</dbReference>
<dbReference type="InterPro" id="IPR009057">
    <property type="entry name" value="Homeodomain-like_sf"/>
</dbReference>
<dbReference type="SUPFAM" id="SSF46689">
    <property type="entry name" value="Homeodomain-like"/>
    <property type="match status" value="2"/>
</dbReference>
<name>A0A098LEH5_9BACT</name>
<evidence type="ECO:0000259" key="3">
    <source>
        <dbReference type="PROSITE" id="PS01124"/>
    </source>
</evidence>
<dbReference type="InterPro" id="IPR018060">
    <property type="entry name" value="HTH_AraC"/>
</dbReference>
<keyword evidence="2" id="KW-0804">Transcription</keyword>
<dbReference type="Gene3D" id="1.10.10.60">
    <property type="entry name" value="Homeodomain-like"/>
    <property type="match status" value="2"/>
</dbReference>
<proteinExistence type="predicted"/>
<dbReference type="Gene3D" id="3.40.50.880">
    <property type="match status" value="1"/>
</dbReference>
<organism evidence="4 5">
    <name type="scientific">Sporocytophaga myxococcoides</name>
    <dbReference type="NCBI Taxonomy" id="153721"/>
    <lineage>
        <taxon>Bacteria</taxon>
        <taxon>Pseudomonadati</taxon>
        <taxon>Bacteroidota</taxon>
        <taxon>Cytophagia</taxon>
        <taxon>Cytophagales</taxon>
        <taxon>Cytophagaceae</taxon>
        <taxon>Sporocytophaga</taxon>
    </lineage>
</organism>
<dbReference type="EMBL" id="BBLT01000003">
    <property type="protein sequence ID" value="GAL84683.1"/>
    <property type="molecule type" value="Genomic_DNA"/>
</dbReference>
<dbReference type="eggNOG" id="COG4977">
    <property type="taxonomic scope" value="Bacteria"/>
</dbReference>
<dbReference type="CDD" id="cd03138">
    <property type="entry name" value="GATase1_AraC_2"/>
    <property type="match status" value="1"/>
</dbReference>
<gene>
    <name evidence="4" type="ORF">MYP_1911</name>
</gene>
<comment type="caution">
    <text evidence="4">The sequence shown here is derived from an EMBL/GenBank/DDBJ whole genome shotgun (WGS) entry which is preliminary data.</text>
</comment>
<dbReference type="Pfam" id="PF12833">
    <property type="entry name" value="HTH_18"/>
    <property type="match status" value="1"/>
</dbReference>
<dbReference type="InterPro" id="IPR029062">
    <property type="entry name" value="Class_I_gatase-like"/>
</dbReference>
<feature type="domain" description="HTH araC/xylS-type" evidence="3">
    <location>
        <begin position="225"/>
        <end position="323"/>
    </location>
</feature>